<dbReference type="Proteomes" id="UP000594262">
    <property type="component" value="Unplaced"/>
</dbReference>
<dbReference type="AlphaFoldDB" id="A0A7M5WJ47"/>
<feature type="transmembrane region" description="Helical" evidence="6">
    <location>
        <begin position="642"/>
        <end position="662"/>
    </location>
</feature>
<keyword evidence="3 6" id="KW-1133">Transmembrane helix</keyword>
<keyword evidence="5" id="KW-0325">Glycoprotein</keyword>
<feature type="transmembrane region" description="Helical" evidence="6">
    <location>
        <begin position="514"/>
        <end position="538"/>
    </location>
</feature>
<dbReference type="RefSeq" id="XP_066926415.1">
    <property type="nucleotide sequence ID" value="XM_067070314.1"/>
</dbReference>
<evidence type="ECO:0000313" key="10">
    <source>
        <dbReference type="Proteomes" id="UP000594262"/>
    </source>
</evidence>
<evidence type="ECO:0000256" key="5">
    <source>
        <dbReference type="ARBA" id="ARBA00023180"/>
    </source>
</evidence>
<protein>
    <recommendedName>
        <fullName evidence="8">G-protein coupled receptors family 3 profile domain-containing protein</fullName>
    </recommendedName>
</protein>
<keyword evidence="7" id="KW-0732">Signal</keyword>
<evidence type="ECO:0000256" key="1">
    <source>
        <dbReference type="ARBA" id="ARBA00004141"/>
    </source>
</evidence>
<name>A0A7M5WJ47_9CNID</name>
<feature type="signal peptide" evidence="7">
    <location>
        <begin position="1"/>
        <end position="22"/>
    </location>
</feature>
<feature type="domain" description="G-protein coupled receptors family 3 profile" evidence="8">
    <location>
        <begin position="479"/>
        <end position="750"/>
    </location>
</feature>
<evidence type="ECO:0000256" key="2">
    <source>
        <dbReference type="ARBA" id="ARBA00022692"/>
    </source>
</evidence>
<keyword evidence="10" id="KW-1185">Reference proteome</keyword>
<dbReference type="GO" id="GO:0016020">
    <property type="term" value="C:membrane"/>
    <property type="evidence" value="ECO:0007669"/>
    <property type="project" value="UniProtKB-SubCell"/>
</dbReference>
<dbReference type="PANTHER" id="PTHR24060">
    <property type="entry name" value="METABOTROPIC GLUTAMATE RECEPTOR"/>
    <property type="match status" value="1"/>
</dbReference>
<reference evidence="9" key="1">
    <citation type="submission" date="2021-01" db="UniProtKB">
        <authorList>
            <consortium name="EnsemblMetazoa"/>
        </authorList>
    </citation>
    <scope>IDENTIFICATION</scope>
</reference>
<evidence type="ECO:0000313" key="9">
    <source>
        <dbReference type="EnsemblMetazoa" id="CLYHEMP003465.1"/>
    </source>
</evidence>
<keyword evidence="4 6" id="KW-0472">Membrane</keyword>
<evidence type="ECO:0000256" key="7">
    <source>
        <dbReference type="SAM" id="SignalP"/>
    </source>
</evidence>
<dbReference type="GO" id="GO:0004930">
    <property type="term" value="F:G protein-coupled receptor activity"/>
    <property type="evidence" value="ECO:0007669"/>
    <property type="project" value="InterPro"/>
</dbReference>
<comment type="subcellular location">
    <subcellularLocation>
        <location evidence="1">Membrane</location>
        <topology evidence="1">Multi-pass membrane protein</topology>
    </subcellularLocation>
</comment>
<feature type="transmembrane region" description="Helical" evidence="6">
    <location>
        <begin position="478"/>
        <end position="502"/>
    </location>
</feature>
<dbReference type="InterPro" id="IPR017978">
    <property type="entry name" value="GPCR_3_C"/>
</dbReference>
<dbReference type="InterPro" id="IPR050726">
    <property type="entry name" value="mGluR"/>
</dbReference>
<evidence type="ECO:0000256" key="6">
    <source>
        <dbReference type="SAM" id="Phobius"/>
    </source>
</evidence>
<feature type="transmembrane region" description="Helical" evidence="6">
    <location>
        <begin position="593"/>
        <end position="611"/>
    </location>
</feature>
<accession>A0A7M5WJ47</accession>
<dbReference type="OrthoDB" id="5984008at2759"/>
<dbReference type="PROSITE" id="PS50259">
    <property type="entry name" value="G_PROTEIN_RECEP_F3_4"/>
    <property type="match status" value="1"/>
</dbReference>
<proteinExistence type="predicted"/>
<feature type="transmembrane region" description="Helical" evidence="6">
    <location>
        <begin position="707"/>
        <end position="735"/>
    </location>
</feature>
<sequence length="799" mass="92795">MMTTKHLLSILIILMTIHNAFPMMHPLNREYTIVKLITRCDGRNIMGNEISKQINETIGHVFSFVYEFIEFDICDEKPEEGQFQLTRLLSSLLLEPRWRRKIETNDTYYLSPKWDQITSSDEYRILGIVTYLSHTLLQRTIEILKFSKIMIYPMTRQKESSEWFERQETVLPAMQREQSTESIIKTLLKKHSQWKNILIIELITKKQPQPSLRIEMIQRRFQSRRNIRYWATPDFMKKKDTIFQKLKKESSDQLVIVVGGAAGIFMALAQREHNITNPNWILFANLNRQSGLPDYVCFIGVLGHLDVTTLPLYHNKTFCAQKRTWRLTQINKSRHKNQINLTCGMTTQKLEKTIEIQMSQSIIHMRGVFQEKNSYQIEQLRNKTLNTVDRIDDINFGRPIKRKMKFNINTTIEFCEHVEVRHINYSSDFVKQCDYTCLKCQNTSYLDKGSCHMCVGGEIPNNNQTACYYPFEESNNDIIYHITTVFDTLGIILCLFILTVFIKYRNTPVVRSSHFTLSMLQVICCLSLFVIFMSSVSLEPDVFRCTSRQYGVSLLLIIVNAIVVCKSEMIITICSMKTVLCRKTKRDLFRKQALIFILIVVIDLSIMGSSFPHPSRPIVNIKRTDAYGNKYLTLACDLGEKSYLQVAYCIFLLMLSLGQAMRGHGRLPDAYNEGNAIIASSATSACCLLFLLIYGSMSKVSIKQNDFVPIICITLSINLITLILCLYSSKIYIIIFQKKRNTKSFVKTFNKQMEYVAKHCDSRRRKVTQMSRMTSVTFVQSETLMSSEQYESDCEPFDL</sequence>
<organism evidence="9 10">
    <name type="scientific">Clytia hemisphaerica</name>
    <dbReference type="NCBI Taxonomy" id="252671"/>
    <lineage>
        <taxon>Eukaryota</taxon>
        <taxon>Metazoa</taxon>
        <taxon>Cnidaria</taxon>
        <taxon>Hydrozoa</taxon>
        <taxon>Hydroidolina</taxon>
        <taxon>Leptothecata</taxon>
        <taxon>Obeliida</taxon>
        <taxon>Clytiidae</taxon>
        <taxon>Clytia</taxon>
    </lineage>
</organism>
<dbReference type="EnsemblMetazoa" id="CLYHEMT003465.1">
    <property type="protein sequence ID" value="CLYHEMP003465.1"/>
    <property type="gene ID" value="CLYHEMG003465"/>
</dbReference>
<feature type="transmembrane region" description="Helical" evidence="6">
    <location>
        <begin position="550"/>
        <end position="573"/>
    </location>
</feature>
<evidence type="ECO:0000259" key="8">
    <source>
        <dbReference type="PROSITE" id="PS50259"/>
    </source>
</evidence>
<feature type="chain" id="PRO_5029478598" description="G-protein coupled receptors family 3 profile domain-containing protein" evidence="7">
    <location>
        <begin position="23"/>
        <end position="799"/>
    </location>
</feature>
<feature type="transmembrane region" description="Helical" evidence="6">
    <location>
        <begin position="674"/>
        <end position="695"/>
    </location>
</feature>
<keyword evidence="2 6" id="KW-0812">Transmembrane</keyword>
<evidence type="ECO:0000256" key="4">
    <source>
        <dbReference type="ARBA" id="ARBA00023136"/>
    </source>
</evidence>
<evidence type="ECO:0000256" key="3">
    <source>
        <dbReference type="ARBA" id="ARBA00022989"/>
    </source>
</evidence>
<dbReference type="GeneID" id="136813828"/>
<dbReference type="Pfam" id="PF00003">
    <property type="entry name" value="7tm_3"/>
    <property type="match status" value="1"/>
</dbReference>